<dbReference type="OrthoDB" id="512920at2759"/>
<dbReference type="Proteomes" id="UP000244855">
    <property type="component" value="Unassembled WGS sequence"/>
</dbReference>
<dbReference type="SUPFAM" id="SSF53756">
    <property type="entry name" value="UDP-Glycosyltransferase/glycogen phosphorylase"/>
    <property type="match status" value="1"/>
</dbReference>
<dbReference type="STRING" id="97972.A0A2V1E9I7"/>
<evidence type="ECO:0000313" key="5">
    <source>
        <dbReference type="Proteomes" id="UP000244855"/>
    </source>
</evidence>
<evidence type="ECO:0000256" key="1">
    <source>
        <dbReference type="ARBA" id="ARBA00022676"/>
    </source>
</evidence>
<dbReference type="EMBL" id="KZ805309">
    <property type="protein sequence ID" value="PVI06304.1"/>
    <property type="molecule type" value="Genomic_DNA"/>
</dbReference>
<keyword evidence="5" id="KW-1185">Reference proteome</keyword>
<feature type="domain" description="Glycosyl transferase family 1" evidence="2">
    <location>
        <begin position="177"/>
        <end position="313"/>
    </location>
</feature>
<sequence length="407" mass="45314">MRIAIVAPLCETVPPSKYGGTERVIHYIVEELVRLGHTVTLYAASGSKTSAKLIECYDGTFRDHGIVPGMAEIKDGNTVQLKLAMSDPTHDIIHVHHGIDPYHARILDITRPVPIVWTDHNAVHILDKPKDLIALAKLDIGLTALSESHRSTVPEAKWLTTIHHGLPVNMLTPREVTPTYLAFLGRISPEKGINSAIRISEAAGFELKVAAKIDKTDQTFYEEEVKPHLDACRVDFIGEISDEEKGPFLSGAIALVFPICWLEPFGLVMIEAMACGCPVVAFRMGSAPEVIEDGVTGFLVDTEEEAVEALRHIGMLDRKRIRQRFEERFTSTTMAKKYVDMYERVIKEANAAREAKELETAFAIQETKKAGKLYNQRVIKGVSTRETVVNTCNLDDITNITYRLTLK</sequence>
<evidence type="ECO:0000259" key="3">
    <source>
        <dbReference type="Pfam" id="PF13439"/>
    </source>
</evidence>
<dbReference type="Pfam" id="PF00534">
    <property type="entry name" value="Glycos_transf_1"/>
    <property type="match status" value="1"/>
</dbReference>
<name>A0A2V1E9I7_9PLEO</name>
<organism evidence="4 5">
    <name type="scientific">Periconia macrospinosa</name>
    <dbReference type="NCBI Taxonomy" id="97972"/>
    <lineage>
        <taxon>Eukaryota</taxon>
        <taxon>Fungi</taxon>
        <taxon>Dikarya</taxon>
        <taxon>Ascomycota</taxon>
        <taxon>Pezizomycotina</taxon>
        <taxon>Dothideomycetes</taxon>
        <taxon>Pleosporomycetidae</taxon>
        <taxon>Pleosporales</taxon>
        <taxon>Massarineae</taxon>
        <taxon>Periconiaceae</taxon>
        <taxon>Periconia</taxon>
    </lineage>
</organism>
<dbReference type="PANTHER" id="PTHR12526:SF595">
    <property type="entry name" value="BLL5217 PROTEIN"/>
    <property type="match status" value="1"/>
</dbReference>
<dbReference type="AlphaFoldDB" id="A0A2V1E9I7"/>
<protein>
    <submittedName>
        <fullName evidence="4">Glycosyltransferase family 4 protein</fullName>
    </submittedName>
</protein>
<dbReference type="InterPro" id="IPR001296">
    <property type="entry name" value="Glyco_trans_1"/>
</dbReference>
<feature type="domain" description="Glycosyltransferase subfamily 4-like N-terminal" evidence="3">
    <location>
        <begin position="18"/>
        <end position="124"/>
    </location>
</feature>
<dbReference type="Gene3D" id="3.40.50.2000">
    <property type="entry name" value="Glycogen Phosphorylase B"/>
    <property type="match status" value="2"/>
</dbReference>
<dbReference type="PANTHER" id="PTHR12526">
    <property type="entry name" value="GLYCOSYLTRANSFERASE"/>
    <property type="match status" value="1"/>
</dbReference>
<dbReference type="InterPro" id="IPR028098">
    <property type="entry name" value="Glyco_trans_4-like_N"/>
</dbReference>
<keyword evidence="1" id="KW-0328">Glycosyltransferase</keyword>
<accession>A0A2V1E9I7</accession>
<proteinExistence type="predicted"/>
<dbReference type="GO" id="GO:0016757">
    <property type="term" value="F:glycosyltransferase activity"/>
    <property type="evidence" value="ECO:0007669"/>
    <property type="project" value="UniProtKB-KW"/>
</dbReference>
<evidence type="ECO:0000313" key="4">
    <source>
        <dbReference type="EMBL" id="PVI06304.1"/>
    </source>
</evidence>
<dbReference type="Pfam" id="PF13439">
    <property type="entry name" value="Glyco_transf_4"/>
    <property type="match status" value="1"/>
</dbReference>
<dbReference type="CDD" id="cd03802">
    <property type="entry name" value="GT4_AviGT4-like"/>
    <property type="match status" value="1"/>
</dbReference>
<evidence type="ECO:0000259" key="2">
    <source>
        <dbReference type="Pfam" id="PF00534"/>
    </source>
</evidence>
<keyword evidence="4" id="KW-0808">Transferase</keyword>
<gene>
    <name evidence="4" type="ORF">DM02DRAFT_715141</name>
</gene>
<reference evidence="4 5" key="1">
    <citation type="journal article" date="2018" name="Sci. Rep.">
        <title>Comparative genomics provides insights into the lifestyle and reveals functional heterogeneity of dark septate endophytic fungi.</title>
        <authorList>
            <person name="Knapp D.G."/>
            <person name="Nemeth J.B."/>
            <person name="Barry K."/>
            <person name="Hainaut M."/>
            <person name="Henrissat B."/>
            <person name="Johnson J."/>
            <person name="Kuo A."/>
            <person name="Lim J.H.P."/>
            <person name="Lipzen A."/>
            <person name="Nolan M."/>
            <person name="Ohm R.A."/>
            <person name="Tamas L."/>
            <person name="Grigoriev I.V."/>
            <person name="Spatafora J.W."/>
            <person name="Nagy L.G."/>
            <person name="Kovacs G.M."/>
        </authorList>
    </citation>
    <scope>NUCLEOTIDE SEQUENCE [LARGE SCALE GENOMIC DNA]</scope>
    <source>
        <strain evidence="4 5">DSE2036</strain>
    </source>
</reference>